<dbReference type="Gene3D" id="1.20.1520.10">
    <property type="entry name" value="ADP-ribosylation factor-like 2-binding protein, domain"/>
    <property type="match status" value="1"/>
</dbReference>
<dbReference type="OrthoDB" id="194107at2759"/>
<name>A0A813GEE2_POLGL</name>
<gene>
    <name evidence="7" type="ORF">PGLA1383_LOCUS40771</name>
</gene>
<dbReference type="GO" id="GO:0005929">
    <property type="term" value="C:cilium"/>
    <property type="evidence" value="ECO:0007669"/>
    <property type="project" value="UniProtKB-SubCell"/>
</dbReference>
<evidence type="ECO:0000256" key="5">
    <source>
        <dbReference type="ARBA" id="ARBA00023273"/>
    </source>
</evidence>
<evidence type="ECO:0000259" key="6">
    <source>
        <dbReference type="Pfam" id="PF11527"/>
    </source>
</evidence>
<keyword evidence="5" id="KW-0966">Cell projection</keyword>
<feature type="domain" description="BART" evidence="6">
    <location>
        <begin position="8"/>
        <end position="120"/>
    </location>
</feature>
<dbReference type="Proteomes" id="UP000654075">
    <property type="component" value="Unassembled WGS sequence"/>
</dbReference>
<keyword evidence="8" id="KW-1185">Reference proteome</keyword>
<evidence type="ECO:0000313" key="8">
    <source>
        <dbReference type="Proteomes" id="UP000654075"/>
    </source>
</evidence>
<keyword evidence="3" id="KW-0963">Cytoplasm</keyword>
<comment type="caution">
    <text evidence="7">The sequence shown here is derived from an EMBL/GenBank/DDBJ whole genome shotgun (WGS) entry which is preliminary data.</text>
</comment>
<evidence type="ECO:0000313" key="7">
    <source>
        <dbReference type="EMBL" id="CAE8623507.1"/>
    </source>
</evidence>
<evidence type="ECO:0000256" key="3">
    <source>
        <dbReference type="ARBA" id="ARBA00022490"/>
    </source>
</evidence>
<keyword evidence="4" id="KW-0969">Cilium</keyword>
<sequence length="147" mass="16694">PAEDAEGFERMLGALEEPHFRARLRSFVAEHCVPFAEAGELELRGEGHPLSWTELHDRYRRLFEEQLEGFLNEEGVGREAFLKLARGLSKAGPEWRKGWNAFLAEITASEDYAAFVQIMRVAGERRVAEMAELACSQEMQELGPFLP</sequence>
<evidence type="ECO:0000256" key="2">
    <source>
        <dbReference type="ARBA" id="ARBA00004496"/>
    </source>
</evidence>
<organism evidence="7 8">
    <name type="scientific">Polarella glacialis</name>
    <name type="common">Dinoflagellate</name>
    <dbReference type="NCBI Taxonomy" id="89957"/>
    <lineage>
        <taxon>Eukaryota</taxon>
        <taxon>Sar</taxon>
        <taxon>Alveolata</taxon>
        <taxon>Dinophyceae</taxon>
        <taxon>Suessiales</taxon>
        <taxon>Suessiaceae</taxon>
        <taxon>Polarella</taxon>
    </lineage>
</organism>
<accession>A0A813GEE2</accession>
<dbReference type="InterPro" id="IPR042541">
    <property type="entry name" value="BART_sf"/>
</dbReference>
<comment type="subcellular location">
    <subcellularLocation>
        <location evidence="1">Cell projection</location>
        <location evidence="1">Cilium</location>
    </subcellularLocation>
    <subcellularLocation>
        <location evidence="2">Cytoplasm</location>
    </subcellularLocation>
</comment>
<evidence type="ECO:0000256" key="4">
    <source>
        <dbReference type="ARBA" id="ARBA00023069"/>
    </source>
</evidence>
<dbReference type="InterPro" id="IPR023379">
    <property type="entry name" value="BART_dom"/>
</dbReference>
<dbReference type="Pfam" id="PF11527">
    <property type="entry name" value="ARL2_Bind_BART"/>
    <property type="match status" value="1"/>
</dbReference>
<reference evidence="7" key="1">
    <citation type="submission" date="2021-02" db="EMBL/GenBank/DDBJ databases">
        <authorList>
            <person name="Dougan E. K."/>
            <person name="Rhodes N."/>
            <person name="Thang M."/>
            <person name="Chan C."/>
        </authorList>
    </citation>
    <scope>NUCLEOTIDE SEQUENCE</scope>
</reference>
<dbReference type="EMBL" id="CAJNNV010028186">
    <property type="protein sequence ID" value="CAE8623507.1"/>
    <property type="molecule type" value="Genomic_DNA"/>
</dbReference>
<proteinExistence type="predicted"/>
<protein>
    <recommendedName>
        <fullName evidence="6">BART domain-containing protein</fullName>
    </recommendedName>
</protein>
<feature type="non-terminal residue" evidence="7">
    <location>
        <position position="1"/>
    </location>
</feature>
<dbReference type="AlphaFoldDB" id="A0A813GEE2"/>
<evidence type="ECO:0000256" key="1">
    <source>
        <dbReference type="ARBA" id="ARBA00004138"/>
    </source>
</evidence>
<dbReference type="GO" id="GO:0005737">
    <property type="term" value="C:cytoplasm"/>
    <property type="evidence" value="ECO:0007669"/>
    <property type="project" value="UniProtKB-SubCell"/>
</dbReference>